<comment type="caution">
    <text evidence="3">The sequence shown here is derived from an EMBL/GenBank/DDBJ whole genome shotgun (WGS) entry which is preliminary data.</text>
</comment>
<evidence type="ECO:0000256" key="1">
    <source>
        <dbReference type="SAM" id="MobiDB-lite"/>
    </source>
</evidence>
<protein>
    <submittedName>
        <fullName evidence="3">Uncharacterized protein</fullName>
    </submittedName>
</protein>
<dbReference type="RefSeq" id="WP_150354446.1">
    <property type="nucleotide sequence ID" value="NZ_RZNZ01000006.1"/>
</dbReference>
<proteinExistence type="predicted"/>
<accession>A0A5J5DVS1</accession>
<dbReference type="Proteomes" id="UP000345527">
    <property type="component" value="Unassembled WGS sequence"/>
</dbReference>
<feature type="region of interest" description="Disordered" evidence="1">
    <location>
        <begin position="199"/>
        <end position="230"/>
    </location>
</feature>
<dbReference type="AlphaFoldDB" id="A0A5J5DVS1"/>
<evidence type="ECO:0000313" key="5">
    <source>
        <dbReference type="Proteomes" id="UP000374630"/>
    </source>
</evidence>
<dbReference type="OrthoDB" id="3231076at2"/>
<dbReference type="EMBL" id="RZOA01000016">
    <property type="protein sequence ID" value="KAA8822688.1"/>
    <property type="molecule type" value="Genomic_DNA"/>
</dbReference>
<organism evidence="3 4">
    <name type="scientific">Bifidobacterium vespertilionis</name>
    <dbReference type="NCBI Taxonomy" id="2562524"/>
    <lineage>
        <taxon>Bacteria</taxon>
        <taxon>Bacillati</taxon>
        <taxon>Actinomycetota</taxon>
        <taxon>Actinomycetes</taxon>
        <taxon>Bifidobacteriales</taxon>
        <taxon>Bifidobacteriaceae</taxon>
        <taxon>Bifidobacterium</taxon>
    </lineage>
</organism>
<sequence length="230" mass="24949">MMNGDGTGRTPKCAVALAAMMTLAILSMLGSCAGMGGVGSPVATQTQLDEVRYSRDADVRNYRDDLDREAARTGSDFLKTIIADDVVTAEEMDEVYRRTQQCYADAGYKYTALQTGGAQVDRLDGKSPSDDPRGANDVAISCEEKTGFGTIQRIYTNAVRNPDNIKDLSPYVVQCFIDYGLVDPSYTVADYQRDSASRSGPYRILDQEGPQSGKGKQVYECGIDPLGRMG</sequence>
<evidence type="ECO:0000313" key="2">
    <source>
        <dbReference type="EMBL" id="KAA8820926.1"/>
    </source>
</evidence>
<evidence type="ECO:0000313" key="4">
    <source>
        <dbReference type="Proteomes" id="UP000345527"/>
    </source>
</evidence>
<evidence type="ECO:0000313" key="3">
    <source>
        <dbReference type="EMBL" id="KAA8822688.1"/>
    </source>
</evidence>
<gene>
    <name evidence="3" type="ORF">EM848_08170</name>
    <name evidence="2" type="ORF">EMO90_05520</name>
</gene>
<keyword evidence="5" id="KW-1185">Reference proteome</keyword>
<dbReference type="EMBL" id="RZNZ01000006">
    <property type="protein sequence ID" value="KAA8820926.1"/>
    <property type="molecule type" value="Genomic_DNA"/>
</dbReference>
<dbReference type="Proteomes" id="UP000374630">
    <property type="component" value="Unassembled WGS sequence"/>
</dbReference>
<name>A0A5J5DVS1_9BIFI</name>
<reference evidence="4 5" key="1">
    <citation type="journal article" date="2019" name="Syst. Appl. Microbiol.">
        <title>Characterization of Bifidobacterium species in feaces of the Egyptian fruit bat: Description of B. vespertilionis sp. nov. and B. rousetti sp. nov.</title>
        <authorList>
            <person name="Modesto M."/>
            <person name="Satti M."/>
            <person name="Watanabe K."/>
            <person name="Puglisi E."/>
            <person name="Morelli L."/>
            <person name="Huang C.-H."/>
            <person name="Liou J.-S."/>
            <person name="Miyashita M."/>
            <person name="Tamura T."/>
            <person name="Saito S."/>
            <person name="Mori K."/>
            <person name="Huang L."/>
            <person name="Sciavilla P."/>
            <person name="Sandri C."/>
            <person name="Spiezio C."/>
            <person name="Vitali F."/>
            <person name="Cavalieri D."/>
            <person name="Perpetuini G."/>
            <person name="Tofalo R."/>
            <person name="Bonetti A."/>
            <person name="Arita M."/>
            <person name="Mattarelli P."/>
        </authorList>
    </citation>
    <scope>NUCLEOTIDE SEQUENCE [LARGE SCALE GENOMIC DNA]</scope>
    <source>
        <strain evidence="2 5">RST16</strain>
        <strain evidence="3 4">RST8</strain>
    </source>
</reference>